<dbReference type="PANTHER" id="PTHR43350">
    <property type="entry name" value="NAD-DEPENDENT ALCOHOL DEHYDROGENASE"/>
    <property type="match status" value="1"/>
</dbReference>
<dbReference type="InterPro" id="IPR013149">
    <property type="entry name" value="ADH-like_C"/>
</dbReference>
<evidence type="ECO:0000313" key="8">
    <source>
        <dbReference type="EMBL" id="KAB7512743.1"/>
    </source>
</evidence>
<evidence type="ECO:0000313" key="9">
    <source>
        <dbReference type="EMBL" id="KAB7514088.1"/>
    </source>
</evidence>
<dbReference type="Proteomes" id="UP000326207">
    <property type="component" value="Unassembled WGS sequence"/>
</dbReference>
<dbReference type="SUPFAM" id="SSF51735">
    <property type="entry name" value="NAD(P)-binding Rossmann-fold domains"/>
    <property type="match status" value="1"/>
</dbReference>
<dbReference type="GO" id="GO:0016491">
    <property type="term" value="F:oxidoreductase activity"/>
    <property type="evidence" value="ECO:0007669"/>
    <property type="project" value="UniProtKB-KW"/>
</dbReference>
<feature type="domain" description="Alcohol dehydrogenase-like C-terminal" evidence="6">
    <location>
        <begin position="160"/>
        <end position="271"/>
    </location>
</feature>
<dbReference type="Proteomes" id="UP000326865">
    <property type="component" value="Unassembled WGS sequence"/>
</dbReference>
<keyword evidence="3" id="KW-0479">Metal-binding</keyword>
<reference evidence="10 11" key="1">
    <citation type="submission" date="2019-10" db="EMBL/GenBank/DDBJ databases">
        <title>Unraveling microbial dark matter from salterns through culturing: the case of the genus Halosegnis.</title>
        <authorList>
            <person name="Duran-Viseras A."/>
            <person name="Andrei A.-S."/>
            <person name="Vera-Gargallo B."/>
            <person name="Ghai R."/>
            <person name="Sanchez-Porro C."/>
            <person name="Ventosa A."/>
        </authorList>
    </citation>
    <scope>NUCLEOTIDE SEQUENCE [LARGE SCALE GENOMIC DNA]</scope>
    <source>
        <strain evidence="8 11">F17-44</strain>
        <strain evidence="7 12">F18-79</strain>
        <strain evidence="9 10">F19-13</strain>
    </source>
</reference>
<sequence>MIDARRLYFTDPCEVEVRSVTLDAPEEGEVVVETAESGISPGSELLVYRGEFPEETAVDETIEALAGTFEYPLPYGYAAVGTVTDCGAGVDESWRGRTVFAFEPHADRFVASTDTLVPLREGITPTEATLLPSVETATNLVLDGNPRVGEEVVVFGAGLVGLCTVHVLSQFPLSNLTVVEPVATRRRLAAQFGADRAIAPAAVGSDAAPSAVDMVYELSGQPATLDDAIETVGYDGRVVVGSWYGKKRAPINLGGSFHRERISLESSQVSTIDPDLRGRWDRERRFDVAFDHLQTLDTERLCGEAFAFDAAADAYRTLADGTVKRPHVTFTYR</sequence>
<evidence type="ECO:0000313" key="12">
    <source>
        <dbReference type="Proteomes" id="UP000326865"/>
    </source>
</evidence>
<name>A0A5N5U2G9_9EURY</name>
<comment type="cofactor">
    <cofactor evidence="1">
        <name>Zn(2+)</name>
        <dbReference type="ChEBI" id="CHEBI:29105"/>
    </cofactor>
</comment>
<dbReference type="GO" id="GO:0046872">
    <property type="term" value="F:metal ion binding"/>
    <property type="evidence" value="ECO:0007669"/>
    <property type="project" value="UniProtKB-KW"/>
</dbReference>
<evidence type="ECO:0000313" key="11">
    <source>
        <dbReference type="Proteomes" id="UP000326302"/>
    </source>
</evidence>
<dbReference type="Gene3D" id="3.40.50.720">
    <property type="entry name" value="NAD(P)-binding Rossmann-like Domain"/>
    <property type="match status" value="1"/>
</dbReference>
<evidence type="ECO:0000256" key="3">
    <source>
        <dbReference type="ARBA" id="ARBA00022723"/>
    </source>
</evidence>
<dbReference type="Proteomes" id="UP000326302">
    <property type="component" value="Unassembled WGS sequence"/>
</dbReference>
<comment type="similarity">
    <text evidence="2">Belongs to the zinc-containing alcohol dehydrogenase family.</text>
</comment>
<evidence type="ECO:0000256" key="5">
    <source>
        <dbReference type="ARBA" id="ARBA00023002"/>
    </source>
</evidence>
<accession>A0A5N5U6B1</accession>
<comment type="caution">
    <text evidence="8">The sequence shown here is derived from an EMBL/GenBank/DDBJ whole genome shotgun (WGS) entry which is preliminary data.</text>
</comment>
<dbReference type="Pfam" id="PF00107">
    <property type="entry name" value="ADH_zinc_N"/>
    <property type="match status" value="1"/>
</dbReference>
<dbReference type="EMBL" id="QMDY01000010">
    <property type="protein sequence ID" value="KAB7514088.1"/>
    <property type="molecule type" value="Genomic_DNA"/>
</dbReference>
<evidence type="ECO:0000256" key="2">
    <source>
        <dbReference type="ARBA" id="ARBA00008072"/>
    </source>
</evidence>
<protein>
    <submittedName>
        <fullName evidence="8">Zinc-binding dehydrogenase</fullName>
    </submittedName>
</protein>
<dbReference type="EMBL" id="QKKZ01000009">
    <property type="protein sequence ID" value="KAB7512484.1"/>
    <property type="molecule type" value="Genomic_DNA"/>
</dbReference>
<dbReference type="AlphaFoldDB" id="A0A5N5U2G9"/>
<keyword evidence="4" id="KW-0862">Zinc</keyword>
<dbReference type="PANTHER" id="PTHR43350:SF19">
    <property type="entry name" value="D-GULOSIDE 3-DEHYDROGENASE"/>
    <property type="match status" value="1"/>
</dbReference>
<proteinExistence type="inferred from homology"/>
<dbReference type="EMBL" id="QJOW01000009">
    <property type="protein sequence ID" value="KAB7512743.1"/>
    <property type="molecule type" value="Genomic_DNA"/>
</dbReference>
<gene>
    <name evidence="7" type="ORF">DM867_12910</name>
    <name evidence="8" type="ORF">DMP03_13920</name>
    <name evidence="9" type="ORF">DP108_12320</name>
</gene>
<evidence type="ECO:0000313" key="7">
    <source>
        <dbReference type="EMBL" id="KAB7512484.1"/>
    </source>
</evidence>
<keyword evidence="5" id="KW-0560">Oxidoreductase</keyword>
<evidence type="ECO:0000256" key="4">
    <source>
        <dbReference type="ARBA" id="ARBA00022833"/>
    </source>
</evidence>
<accession>A0A5N5U2G9</accession>
<evidence type="ECO:0000256" key="1">
    <source>
        <dbReference type="ARBA" id="ARBA00001947"/>
    </source>
</evidence>
<evidence type="ECO:0000313" key="10">
    <source>
        <dbReference type="Proteomes" id="UP000326207"/>
    </source>
</evidence>
<dbReference type="SUPFAM" id="SSF50129">
    <property type="entry name" value="GroES-like"/>
    <property type="match status" value="1"/>
</dbReference>
<dbReference type="RefSeq" id="WP_152121145.1">
    <property type="nucleotide sequence ID" value="NZ_QJOW01000009.1"/>
</dbReference>
<dbReference type="InterPro" id="IPR036291">
    <property type="entry name" value="NAD(P)-bd_dom_sf"/>
</dbReference>
<evidence type="ECO:0000259" key="6">
    <source>
        <dbReference type="Pfam" id="PF00107"/>
    </source>
</evidence>
<organism evidence="8 11">
    <name type="scientific">Halosegnis rubeus</name>
    <dbReference type="NCBI Taxonomy" id="2212850"/>
    <lineage>
        <taxon>Archaea</taxon>
        <taxon>Methanobacteriati</taxon>
        <taxon>Methanobacteriota</taxon>
        <taxon>Stenosarchaea group</taxon>
        <taxon>Halobacteria</taxon>
        <taxon>Halobacteriales</taxon>
        <taxon>Natronomonadaceae</taxon>
        <taxon>Halosegnis</taxon>
    </lineage>
</organism>
<dbReference type="CDD" id="cd08255">
    <property type="entry name" value="2-desacetyl-2-hydroxyethyl_bacteriochlorophyllide_like"/>
    <property type="match status" value="1"/>
</dbReference>
<dbReference type="InterPro" id="IPR011032">
    <property type="entry name" value="GroES-like_sf"/>
</dbReference>
<dbReference type="OrthoDB" id="168897at2157"/>
<dbReference type="Gene3D" id="3.90.180.10">
    <property type="entry name" value="Medium-chain alcohol dehydrogenases, catalytic domain"/>
    <property type="match status" value="2"/>
</dbReference>
<keyword evidence="12" id="KW-1185">Reference proteome</keyword>
<accession>A0A5N5U1R8</accession>